<dbReference type="PANTHER" id="PTHR34595:SF2">
    <property type="entry name" value="BLR2978 PROTEIN"/>
    <property type="match status" value="1"/>
</dbReference>
<name>A0ABW7FK53_9BURK</name>
<feature type="region of interest" description="Disordered" evidence="1">
    <location>
        <begin position="1"/>
        <end position="24"/>
    </location>
</feature>
<sequence length="890" mass="97905">MSEPTPSQWSLLPDEPDDPGAPDPLVQAGASALRSRDGHFYELTGQVNQPGEPQAGLAPRWQRFFQAGAAAGWQELSAKTLRVQRRVLEDGASYNVHSDAPPLPGQEGTEGALARHWPLELLPMLIEPGEWRDIEAGILQRARLLEAVMADTYGERHLLKEGLLPASLVLAHPQYLRAMHGSRPPGDVHLHVLAFDLTRASDGHWWVVGQRTQAASGLGYVLENRLIIAQQFPEAFRQMQVQRLAASYRDFIQALVKLSPAGERSPQARVALLTPGPRNETYFEQAFLARYLGITLVEGADLTVRADKVYLKTLAGLERVHVLLRRVDDTWLDPLELRPESILGVPGLLQAARAGEVVIANVPGAGWLESPGLTAFWPAVAERLLGEPLKLPAIQSWWCGEESAWRALRPRLAEFVVVPTFSASATTRHFAPVVAAELGERELQALAERIDADPTAYTLQARVKPTKQPVWVRGALEPRVAVLRVFALTDGQGGWKVLPGGLTRVAPRRDPLADAWLSIQRGSLSADTWVMTDGEVDRTTLLSQPLQATDLRDAHWTVTSRAAENLFWLGRYAERAENSARLARHVIEASVMVQRGAMPAPMLPLLDALARRHSLVGADAPHAQDDPRGFERALLGALLPGSGIHSVGWNLRALQGCAQALRERLSPEAWRLIHEAAAQFEQHLRAVLDRPAHALPMTDVLNVLARADTHLAAITGVQTDRMTRDDGWRLLSIGRQIERLSFHAEVLAEAFEQTGPGAQPLALTEDGFALLLGVFDSTITFRAQFQARREAAPLLHLLVHNTDNPRSLAWVARTLRERFNKLARHDPAWAAGVVSELPVPEAWPLAGLTASAPLLVQQLRRAAAQAGELSSVLSHRYFAHVTGAEQRVWQ</sequence>
<evidence type="ECO:0000313" key="5">
    <source>
        <dbReference type="Proteomes" id="UP001606301"/>
    </source>
</evidence>
<dbReference type="InterPro" id="IPR025841">
    <property type="entry name" value="CP_ATPgrasp_2"/>
</dbReference>
<dbReference type="InterPro" id="IPR007296">
    <property type="entry name" value="DUF403"/>
</dbReference>
<dbReference type="Pfam" id="PF14403">
    <property type="entry name" value="CP_ATPgrasp_2"/>
    <property type="match status" value="1"/>
</dbReference>
<feature type="compositionally biased region" description="Polar residues" evidence="1">
    <location>
        <begin position="1"/>
        <end position="10"/>
    </location>
</feature>
<dbReference type="InterPro" id="IPR051680">
    <property type="entry name" value="ATP-dep_Glu-Cys_Ligase-2"/>
</dbReference>
<protein>
    <submittedName>
        <fullName evidence="4">Circularly permuted type 2 ATP-grasp protein</fullName>
    </submittedName>
</protein>
<evidence type="ECO:0000259" key="2">
    <source>
        <dbReference type="Pfam" id="PF04168"/>
    </source>
</evidence>
<evidence type="ECO:0000259" key="3">
    <source>
        <dbReference type="Pfam" id="PF14403"/>
    </source>
</evidence>
<dbReference type="PANTHER" id="PTHR34595">
    <property type="entry name" value="BLR5612 PROTEIN"/>
    <property type="match status" value="1"/>
</dbReference>
<evidence type="ECO:0000256" key="1">
    <source>
        <dbReference type="SAM" id="MobiDB-lite"/>
    </source>
</evidence>
<reference evidence="4 5" key="1">
    <citation type="submission" date="2024-08" db="EMBL/GenBank/DDBJ databases">
        <authorList>
            <person name="Lu H."/>
        </authorList>
    </citation>
    <scope>NUCLEOTIDE SEQUENCE [LARGE SCALE GENOMIC DNA]</scope>
    <source>
        <strain evidence="4 5">LKC17W</strain>
    </source>
</reference>
<dbReference type="RefSeq" id="WP_394398256.1">
    <property type="nucleotide sequence ID" value="NZ_JBIGHW010000007.1"/>
</dbReference>
<dbReference type="EMBL" id="JBIGHW010000007">
    <property type="protein sequence ID" value="MFG6441722.1"/>
    <property type="molecule type" value="Genomic_DNA"/>
</dbReference>
<feature type="domain" description="Circularly permuted ATP-grasp type 2" evidence="3">
    <location>
        <begin position="123"/>
        <end position="506"/>
    </location>
</feature>
<accession>A0ABW7FK53</accession>
<dbReference type="Proteomes" id="UP001606301">
    <property type="component" value="Unassembled WGS sequence"/>
</dbReference>
<dbReference type="Gene3D" id="3.40.50.11290">
    <property type="match status" value="1"/>
</dbReference>
<keyword evidence="5" id="KW-1185">Reference proteome</keyword>
<evidence type="ECO:0000313" key="4">
    <source>
        <dbReference type="EMBL" id="MFG6441722.1"/>
    </source>
</evidence>
<proteinExistence type="predicted"/>
<feature type="domain" description="DUF403" evidence="2">
    <location>
        <begin position="559"/>
        <end position="878"/>
    </location>
</feature>
<gene>
    <name evidence="4" type="ORF">ACG0Z3_13630</name>
</gene>
<organism evidence="4 5">
    <name type="scientific">Pelomonas margarita</name>
    <dbReference type="NCBI Taxonomy" id="3299031"/>
    <lineage>
        <taxon>Bacteria</taxon>
        <taxon>Pseudomonadati</taxon>
        <taxon>Pseudomonadota</taxon>
        <taxon>Betaproteobacteria</taxon>
        <taxon>Burkholderiales</taxon>
        <taxon>Sphaerotilaceae</taxon>
        <taxon>Roseateles</taxon>
    </lineage>
</organism>
<dbReference type="Pfam" id="PF04168">
    <property type="entry name" value="Alpha-E"/>
    <property type="match status" value="1"/>
</dbReference>
<dbReference type="SUPFAM" id="SSF56059">
    <property type="entry name" value="Glutathione synthetase ATP-binding domain-like"/>
    <property type="match status" value="1"/>
</dbReference>
<comment type="caution">
    <text evidence="4">The sequence shown here is derived from an EMBL/GenBank/DDBJ whole genome shotgun (WGS) entry which is preliminary data.</text>
</comment>